<proteinExistence type="predicted"/>
<dbReference type="InterPro" id="IPR001270">
    <property type="entry name" value="ClpA/B"/>
</dbReference>
<gene>
    <name evidence="2" type="ORF">BTN85_1035</name>
</gene>
<dbReference type="InterPro" id="IPR003593">
    <property type="entry name" value="AAA+_ATPase"/>
</dbReference>
<dbReference type="GO" id="GO:0016887">
    <property type="term" value="F:ATP hydrolysis activity"/>
    <property type="evidence" value="ECO:0007669"/>
    <property type="project" value="InterPro"/>
</dbReference>
<dbReference type="Gene3D" id="3.40.50.300">
    <property type="entry name" value="P-loop containing nucleotide triphosphate hydrolases"/>
    <property type="match status" value="1"/>
</dbReference>
<evidence type="ECO:0000313" key="2">
    <source>
        <dbReference type="EMBL" id="OKY78539.1"/>
    </source>
</evidence>
<dbReference type="InterPro" id="IPR011704">
    <property type="entry name" value="ATPase_dyneun-rel_AAA"/>
</dbReference>
<dbReference type="InParanoid" id="A0A1Q6DVZ5"/>
<dbReference type="Pfam" id="PF07728">
    <property type="entry name" value="AAA_5"/>
    <property type="match status" value="1"/>
</dbReference>
<dbReference type="SUPFAM" id="SSF52540">
    <property type="entry name" value="P-loop containing nucleoside triphosphate hydrolases"/>
    <property type="match status" value="1"/>
</dbReference>
<protein>
    <submittedName>
        <fullName evidence="2">MoxR-like ATPase</fullName>
    </submittedName>
</protein>
<sequence length="279" mass="32185">MKAPARTPDQELKKLIPKKVKKYHPRKLPGDKTDIEVLKKAFKKRPNGHPQNTLLIGPTGAGKTHAVKKVAEKLKMPIIRVNLNRMTTVEDFVGQWVPEQGGNFKWEDGVLTRLMKNGGLLMVDEINAAPPEILFVLHSALDFREITLTQKDGEIIEANKDFWFIATMNPDYKGTSELNEALRDRFKVILEYPYDEEVENRVIKDKDLIKMANKLRKMSNNPTKDIRTPVSTRMLIQYEENKKVFGEKLALNMLVNKFKKEERRAVKEIAKLHLIENDD</sequence>
<dbReference type="AlphaFoldDB" id="A0A1Q6DVZ5"/>
<dbReference type="EMBL" id="MSDW01000001">
    <property type="protein sequence ID" value="OKY78539.1"/>
    <property type="molecule type" value="Genomic_DNA"/>
</dbReference>
<comment type="caution">
    <text evidence="2">The sequence shown here is derived from an EMBL/GenBank/DDBJ whole genome shotgun (WGS) entry which is preliminary data.</text>
</comment>
<feature type="domain" description="AAA+ ATPase" evidence="1">
    <location>
        <begin position="49"/>
        <end position="196"/>
    </location>
</feature>
<keyword evidence="3" id="KW-1185">Reference proteome</keyword>
<dbReference type="SMART" id="SM00382">
    <property type="entry name" value="AAA"/>
    <property type="match status" value="1"/>
</dbReference>
<accession>A0A1Q6DVZ5</accession>
<dbReference type="PANTHER" id="PTHR42759">
    <property type="entry name" value="MOXR FAMILY PROTEIN"/>
    <property type="match status" value="1"/>
</dbReference>
<dbReference type="PRINTS" id="PR00300">
    <property type="entry name" value="CLPPROTEASEA"/>
</dbReference>
<reference evidence="2" key="1">
    <citation type="submission" date="2016-12" db="EMBL/GenBank/DDBJ databases">
        <title>Discovery of methanogenic haloarchaea.</title>
        <authorList>
            <person name="Sorokin D.Y."/>
            <person name="Makarova K.S."/>
            <person name="Abbas B."/>
            <person name="Ferrer M."/>
            <person name="Golyshin P.N."/>
        </authorList>
    </citation>
    <scope>NUCLEOTIDE SEQUENCE [LARGE SCALE GENOMIC DNA]</scope>
    <source>
        <strain evidence="2">HMET1</strain>
    </source>
</reference>
<dbReference type="Proteomes" id="UP000185744">
    <property type="component" value="Unassembled WGS sequence"/>
</dbReference>
<dbReference type="STRING" id="1903181.BTN85_1035"/>
<dbReference type="CDD" id="cd00009">
    <property type="entry name" value="AAA"/>
    <property type="match status" value="1"/>
</dbReference>
<dbReference type="InterPro" id="IPR050764">
    <property type="entry name" value="CbbQ/NirQ/NorQ/GpvN"/>
</dbReference>
<name>A0A1Q6DVZ5_METT1</name>
<dbReference type="PANTHER" id="PTHR42759:SF1">
    <property type="entry name" value="MAGNESIUM-CHELATASE SUBUNIT CHLD"/>
    <property type="match status" value="1"/>
</dbReference>
<evidence type="ECO:0000259" key="1">
    <source>
        <dbReference type="SMART" id="SM00382"/>
    </source>
</evidence>
<dbReference type="InterPro" id="IPR027417">
    <property type="entry name" value="P-loop_NTPase"/>
</dbReference>
<dbReference type="GO" id="GO:0005524">
    <property type="term" value="F:ATP binding"/>
    <property type="evidence" value="ECO:0007669"/>
    <property type="project" value="InterPro"/>
</dbReference>
<organism evidence="2 3">
    <name type="scientific">Methanohalarchaeum thermophilum</name>
    <dbReference type="NCBI Taxonomy" id="1903181"/>
    <lineage>
        <taxon>Archaea</taxon>
        <taxon>Methanobacteriati</taxon>
        <taxon>Methanobacteriota</taxon>
        <taxon>Methanonatronarchaeia</taxon>
        <taxon>Methanonatronarchaeales</taxon>
        <taxon>Methanonatronarchaeaceae</taxon>
        <taxon>Candidatus Methanohalarchaeum</taxon>
    </lineage>
</organism>
<evidence type="ECO:0000313" key="3">
    <source>
        <dbReference type="Proteomes" id="UP000185744"/>
    </source>
</evidence>